<dbReference type="GO" id="GO:0006623">
    <property type="term" value="P:protein targeting to vacuole"/>
    <property type="evidence" value="ECO:0007669"/>
    <property type="project" value="TreeGrafter"/>
</dbReference>
<dbReference type="AlphaFoldDB" id="A0AAD6AET5"/>
<evidence type="ECO:0000259" key="3">
    <source>
        <dbReference type="Pfam" id="PF12624"/>
    </source>
</evidence>
<sequence>YVAVVLSFQLCKTSVTVRDQPDVPEILKLEMLDLSTRISQRPGAQAFRVEAGLQKWFVTGLQQGGVVPSLMSPVSDSSSSLLTVEFEVNPESSKADQLLRVRSQSVKILYDATGKAVDLELLTSATLSKLEEIKEKTATGLSHIIKTRKVLDLRIDLQPSFLLLPQSGFYCETSDILIVDFGSLQLNSMEQCAPPSSSLEEIMDRAYEKYNLELRRVQVLYCRAGEDWASARLQASSQLHLLQPLDFSLQLAKSMVDRDARMPRFKVSGELPLLHLKISDRNIHGLLDLVDSIPLPNMGSPASTPTEKGPSYGRASVINLPPPLLYPMEADSDDSSGKSSDEDLQRSAQEEITELYFKFEVKEVLFEMLREQSTVLSLSVCELGAEGRRRSFDLSVTAFLRRVALDFCDLPDGREPLHLVRSSETQNSDLLKVDFIKADPAGPSFKSLFHSTEQNLKVEVSSLDFLLHTKALLSTLSFLSSALPQRARAPPPEDRRPAGGTRS</sequence>
<keyword evidence="1" id="KW-0813">Transport</keyword>
<evidence type="ECO:0000256" key="2">
    <source>
        <dbReference type="SAM" id="MobiDB-lite"/>
    </source>
</evidence>
<accession>A0AAD6AET5</accession>
<proteinExistence type="predicted"/>
<feature type="non-terminal residue" evidence="4">
    <location>
        <position position="1"/>
    </location>
</feature>
<feature type="domain" description="Chorein N-terminal" evidence="3">
    <location>
        <begin position="1"/>
        <end position="292"/>
    </location>
</feature>
<dbReference type="GO" id="GO:0045053">
    <property type="term" value="P:protein retention in Golgi apparatus"/>
    <property type="evidence" value="ECO:0007669"/>
    <property type="project" value="TreeGrafter"/>
</dbReference>
<evidence type="ECO:0000313" key="4">
    <source>
        <dbReference type="EMBL" id="KAJ4923386.1"/>
    </source>
</evidence>
<dbReference type="InterPro" id="IPR026847">
    <property type="entry name" value="VPS13"/>
</dbReference>
<organism evidence="4 5">
    <name type="scientific">Pogonophryne albipinna</name>
    <dbReference type="NCBI Taxonomy" id="1090488"/>
    <lineage>
        <taxon>Eukaryota</taxon>
        <taxon>Metazoa</taxon>
        <taxon>Chordata</taxon>
        <taxon>Craniata</taxon>
        <taxon>Vertebrata</taxon>
        <taxon>Euteleostomi</taxon>
        <taxon>Actinopterygii</taxon>
        <taxon>Neopterygii</taxon>
        <taxon>Teleostei</taxon>
        <taxon>Neoteleostei</taxon>
        <taxon>Acanthomorphata</taxon>
        <taxon>Eupercaria</taxon>
        <taxon>Perciformes</taxon>
        <taxon>Notothenioidei</taxon>
        <taxon>Pogonophryne</taxon>
    </lineage>
</organism>
<dbReference type="EMBL" id="JAPTMU010000033">
    <property type="protein sequence ID" value="KAJ4923386.1"/>
    <property type="molecule type" value="Genomic_DNA"/>
</dbReference>
<keyword evidence="5" id="KW-1185">Reference proteome</keyword>
<gene>
    <name evidence="4" type="ORF">JOQ06_000719</name>
</gene>
<dbReference type="InterPro" id="IPR026854">
    <property type="entry name" value="VPS13_N"/>
</dbReference>
<evidence type="ECO:0000256" key="1">
    <source>
        <dbReference type="ARBA" id="ARBA00022448"/>
    </source>
</evidence>
<feature type="non-terminal residue" evidence="4">
    <location>
        <position position="503"/>
    </location>
</feature>
<dbReference type="Pfam" id="PF12624">
    <property type="entry name" value="VPS13_N"/>
    <property type="match status" value="1"/>
</dbReference>
<dbReference type="PANTHER" id="PTHR16166:SF125">
    <property type="entry name" value="INTERMEMBRANE LIPID TRANSFER PROTEIN VPS13C"/>
    <property type="match status" value="1"/>
</dbReference>
<dbReference type="GO" id="GO:0007005">
    <property type="term" value="P:mitochondrion organization"/>
    <property type="evidence" value="ECO:0007669"/>
    <property type="project" value="TreeGrafter"/>
</dbReference>
<dbReference type="PANTHER" id="PTHR16166">
    <property type="entry name" value="VACUOLAR PROTEIN SORTING-ASSOCIATED PROTEIN VPS13"/>
    <property type="match status" value="1"/>
</dbReference>
<comment type="caution">
    <text evidence="4">The sequence shown here is derived from an EMBL/GenBank/DDBJ whole genome shotgun (WGS) entry which is preliminary data.</text>
</comment>
<name>A0AAD6AET5_9TELE</name>
<protein>
    <recommendedName>
        <fullName evidence="3">Chorein N-terminal domain-containing protein</fullName>
    </recommendedName>
</protein>
<reference evidence="4" key="1">
    <citation type="submission" date="2022-11" db="EMBL/GenBank/DDBJ databases">
        <title>Chromosome-level genome of Pogonophryne albipinna.</title>
        <authorList>
            <person name="Jo E."/>
        </authorList>
    </citation>
    <scope>NUCLEOTIDE SEQUENCE</scope>
    <source>
        <strain evidence="4">SGF0006</strain>
        <tissue evidence="4">Muscle</tissue>
    </source>
</reference>
<feature type="region of interest" description="Disordered" evidence="2">
    <location>
        <begin position="484"/>
        <end position="503"/>
    </location>
</feature>
<dbReference type="Proteomes" id="UP001219934">
    <property type="component" value="Unassembled WGS sequence"/>
</dbReference>
<evidence type="ECO:0000313" key="5">
    <source>
        <dbReference type="Proteomes" id="UP001219934"/>
    </source>
</evidence>